<evidence type="ECO:0000313" key="3">
    <source>
        <dbReference type="Proteomes" id="UP000824890"/>
    </source>
</evidence>
<protein>
    <submittedName>
        <fullName evidence="2">Uncharacterized protein</fullName>
    </submittedName>
</protein>
<feature type="compositionally biased region" description="Polar residues" evidence="1">
    <location>
        <begin position="1"/>
        <end position="11"/>
    </location>
</feature>
<keyword evidence="3" id="KW-1185">Reference proteome</keyword>
<sequence>MTSGISPSSLFSPKESPLRDVKFPRDTGSCFDQGLNKQAYSMILVLKENLVQDDLNINQSPTI</sequence>
<evidence type="ECO:0000313" key="2">
    <source>
        <dbReference type="EMBL" id="KAH0912235.1"/>
    </source>
</evidence>
<evidence type="ECO:0000256" key="1">
    <source>
        <dbReference type="SAM" id="MobiDB-lite"/>
    </source>
</evidence>
<comment type="caution">
    <text evidence="2">The sequence shown here is derived from an EMBL/GenBank/DDBJ whole genome shotgun (WGS) entry which is preliminary data.</text>
</comment>
<feature type="region of interest" description="Disordered" evidence="1">
    <location>
        <begin position="1"/>
        <end position="20"/>
    </location>
</feature>
<accession>A0ABQ8C725</accession>
<dbReference type="Proteomes" id="UP000824890">
    <property type="component" value="Unassembled WGS sequence"/>
</dbReference>
<name>A0ABQ8C725_BRANA</name>
<proteinExistence type="predicted"/>
<reference evidence="2 3" key="1">
    <citation type="submission" date="2021-05" db="EMBL/GenBank/DDBJ databases">
        <title>Genome Assembly of Synthetic Allotetraploid Brassica napus Reveals Homoeologous Exchanges between Subgenomes.</title>
        <authorList>
            <person name="Davis J.T."/>
        </authorList>
    </citation>
    <scope>NUCLEOTIDE SEQUENCE [LARGE SCALE GENOMIC DNA]</scope>
    <source>
        <strain evidence="3">cv. Da-Ae</strain>
        <tissue evidence="2">Seedling</tissue>
    </source>
</reference>
<gene>
    <name evidence="2" type="ORF">HID58_035556</name>
</gene>
<dbReference type="EMBL" id="JAGKQM010000009">
    <property type="protein sequence ID" value="KAH0912235.1"/>
    <property type="molecule type" value="Genomic_DNA"/>
</dbReference>
<organism evidence="2 3">
    <name type="scientific">Brassica napus</name>
    <name type="common">Rape</name>
    <dbReference type="NCBI Taxonomy" id="3708"/>
    <lineage>
        <taxon>Eukaryota</taxon>
        <taxon>Viridiplantae</taxon>
        <taxon>Streptophyta</taxon>
        <taxon>Embryophyta</taxon>
        <taxon>Tracheophyta</taxon>
        <taxon>Spermatophyta</taxon>
        <taxon>Magnoliopsida</taxon>
        <taxon>eudicotyledons</taxon>
        <taxon>Gunneridae</taxon>
        <taxon>Pentapetalae</taxon>
        <taxon>rosids</taxon>
        <taxon>malvids</taxon>
        <taxon>Brassicales</taxon>
        <taxon>Brassicaceae</taxon>
        <taxon>Brassiceae</taxon>
        <taxon>Brassica</taxon>
    </lineage>
</organism>